<evidence type="ECO:0000256" key="2">
    <source>
        <dbReference type="ARBA" id="ARBA00022692"/>
    </source>
</evidence>
<evidence type="ECO:0000259" key="7">
    <source>
        <dbReference type="Pfam" id="PF01490"/>
    </source>
</evidence>
<organism evidence="8 9">
    <name type="scientific">Nepenthes gracilis</name>
    <name type="common">Slender pitcher plant</name>
    <dbReference type="NCBI Taxonomy" id="150966"/>
    <lineage>
        <taxon>Eukaryota</taxon>
        <taxon>Viridiplantae</taxon>
        <taxon>Streptophyta</taxon>
        <taxon>Embryophyta</taxon>
        <taxon>Tracheophyta</taxon>
        <taxon>Spermatophyta</taxon>
        <taxon>Magnoliopsida</taxon>
        <taxon>eudicotyledons</taxon>
        <taxon>Gunneridae</taxon>
        <taxon>Pentapetalae</taxon>
        <taxon>Caryophyllales</taxon>
        <taxon>Nepenthaceae</taxon>
        <taxon>Nepenthes</taxon>
    </lineage>
</organism>
<accession>A0AAD3XSU0</accession>
<comment type="caution">
    <text evidence="8">The sequence shown here is derived from an EMBL/GenBank/DDBJ whole genome shotgun (WGS) entry which is preliminary data.</text>
</comment>
<evidence type="ECO:0000256" key="5">
    <source>
        <dbReference type="ARBA" id="ARBA00023136"/>
    </source>
</evidence>
<evidence type="ECO:0000256" key="3">
    <source>
        <dbReference type="ARBA" id="ARBA00022970"/>
    </source>
</evidence>
<dbReference type="EMBL" id="BSYO01000015">
    <property type="protein sequence ID" value="GMH15299.1"/>
    <property type="molecule type" value="Genomic_DNA"/>
</dbReference>
<name>A0AAD3XSU0_NEPGR</name>
<feature type="transmembrane region" description="Helical" evidence="6">
    <location>
        <begin position="138"/>
        <end position="156"/>
    </location>
</feature>
<evidence type="ECO:0000313" key="9">
    <source>
        <dbReference type="Proteomes" id="UP001279734"/>
    </source>
</evidence>
<feature type="transmembrane region" description="Helical" evidence="6">
    <location>
        <begin position="238"/>
        <end position="262"/>
    </location>
</feature>
<feature type="transmembrane region" description="Helical" evidence="6">
    <location>
        <begin position="282"/>
        <end position="300"/>
    </location>
</feature>
<gene>
    <name evidence="8" type="ORF">Nepgr_017140</name>
</gene>
<keyword evidence="4 6" id="KW-1133">Transmembrane helix</keyword>
<dbReference type="PANTHER" id="PTHR22950">
    <property type="entry name" value="AMINO ACID TRANSPORTER"/>
    <property type="match status" value="1"/>
</dbReference>
<feature type="transmembrane region" description="Helical" evidence="6">
    <location>
        <begin position="98"/>
        <end position="118"/>
    </location>
</feature>
<feature type="transmembrane region" description="Helical" evidence="6">
    <location>
        <begin position="375"/>
        <end position="398"/>
    </location>
</feature>
<reference evidence="8" key="1">
    <citation type="submission" date="2023-05" db="EMBL/GenBank/DDBJ databases">
        <title>Nepenthes gracilis genome sequencing.</title>
        <authorList>
            <person name="Fukushima K."/>
        </authorList>
    </citation>
    <scope>NUCLEOTIDE SEQUENCE</scope>
    <source>
        <strain evidence="8">SING2019-196</strain>
    </source>
</reference>
<feature type="transmembrane region" description="Helical" evidence="6">
    <location>
        <begin position="205"/>
        <end position="226"/>
    </location>
</feature>
<dbReference type="Pfam" id="PF01490">
    <property type="entry name" value="Aa_trans"/>
    <property type="match status" value="1"/>
</dbReference>
<dbReference type="InterPro" id="IPR013057">
    <property type="entry name" value="AA_transpt_TM"/>
</dbReference>
<feature type="transmembrane region" description="Helical" evidence="6">
    <location>
        <begin position="27"/>
        <end position="46"/>
    </location>
</feature>
<dbReference type="AlphaFoldDB" id="A0AAD3XSU0"/>
<feature type="transmembrane region" description="Helical" evidence="6">
    <location>
        <begin position="347"/>
        <end position="368"/>
    </location>
</feature>
<feature type="transmembrane region" description="Helical" evidence="6">
    <location>
        <begin position="321"/>
        <end position="341"/>
    </location>
</feature>
<protein>
    <recommendedName>
        <fullName evidence="7">Amino acid transporter transmembrane domain-containing protein</fullName>
    </recommendedName>
</protein>
<comment type="subcellular location">
    <subcellularLocation>
        <location evidence="1">Membrane</location>
        <topology evidence="1">Multi-pass membrane protein</topology>
    </subcellularLocation>
</comment>
<evidence type="ECO:0000256" key="1">
    <source>
        <dbReference type="ARBA" id="ARBA00004141"/>
    </source>
</evidence>
<evidence type="ECO:0000313" key="8">
    <source>
        <dbReference type="EMBL" id="GMH15299.1"/>
    </source>
</evidence>
<keyword evidence="9" id="KW-1185">Reference proteome</keyword>
<keyword evidence="5 6" id="KW-0472">Membrane</keyword>
<dbReference type="GO" id="GO:0015179">
    <property type="term" value="F:L-amino acid transmembrane transporter activity"/>
    <property type="evidence" value="ECO:0007669"/>
    <property type="project" value="TreeGrafter"/>
</dbReference>
<feature type="domain" description="Amino acid transporter transmembrane" evidence="7">
    <location>
        <begin position="20"/>
        <end position="398"/>
    </location>
</feature>
<feature type="transmembrane region" description="Helical" evidence="6">
    <location>
        <begin position="163"/>
        <end position="185"/>
    </location>
</feature>
<dbReference type="Proteomes" id="UP001279734">
    <property type="component" value="Unassembled WGS sequence"/>
</dbReference>
<feature type="transmembrane region" description="Helical" evidence="6">
    <location>
        <begin position="52"/>
        <end position="72"/>
    </location>
</feature>
<evidence type="ECO:0000256" key="6">
    <source>
        <dbReference type="SAM" id="Phobius"/>
    </source>
</evidence>
<keyword evidence="3" id="KW-0813">Transport</keyword>
<keyword evidence="3" id="KW-0029">Amino-acid transport</keyword>
<keyword evidence="2 6" id="KW-0812">Transmembrane</keyword>
<dbReference type="GO" id="GO:0005774">
    <property type="term" value="C:vacuolar membrane"/>
    <property type="evidence" value="ECO:0007669"/>
    <property type="project" value="TreeGrafter"/>
</dbReference>
<proteinExistence type="predicted"/>
<dbReference type="PANTHER" id="PTHR22950:SF698">
    <property type="entry name" value="AMINO ACID TRANSPORTER TRANSMEMBRANE DOMAIN-CONTAINING PROTEIN"/>
    <property type="match status" value="1"/>
</dbReference>
<evidence type="ECO:0000256" key="4">
    <source>
        <dbReference type="ARBA" id="ARBA00022989"/>
    </source>
</evidence>
<sequence length="411" mass="44932">MEAVQVETIEGQDHQESKKGTSLLRTCFNGLNALSGVGLLSTSYALSEGGWLSLLLLFAVAVLFFYTGLLLHRCMEANPLIRTYPDIGGAAFGWKGRMFISIFMSLELYFCAVEFLILEGDSFEKLFPNTTLFASTKLSVKQGFTILGALVVLPTTWLKSLGLLSFVSASGVFASIVVICSVFWVGAVDGVGFQERGVLFRKSGLTTAVSMYCYCYCGHAVFPTLRNSMKDRSQFHKVLIACFSLTTLGYGTMAVLGYLMYGQNIMSQVTLNIPLEKISSQIAIYATLINPLSKYALIITPVATSIEEKLPYFLTGRSINIVVRTVLVLSTLTMALTIPFFGSVMSFIGSFLGVVVAILFPCICYLKLSGPWRRLGLELMMLALVLLVGSLIVTVGTYDSVRKIIGDLRSE</sequence>